<evidence type="ECO:0000259" key="3">
    <source>
        <dbReference type="Pfam" id="PF00535"/>
    </source>
</evidence>
<evidence type="ECO:0000256" key="2">
    <source>
        <dbReference type="ARBA" id="ARBA00022679"/>
    </source>
</evidence>
<reference evidence="4 5" key="1">
    <citation type="submission" date="2016-10" db="EMBL/GenBank/DDBJ databases">
        <authorList>
            <person name="de Groot N.N."/>
        </authorList>
    </citation>
    <scope>NUCLEOTIDE SEQUENCE [LARGE SCALE GENOMIC DNA]</scope>
    <source>
        <strain evidence="4 5">AR40</strain>
    </source>
</reference>
<sequence length="326" mass="38470">MKDLIQVIIPIYKAQEFLYRCLISIKNQTYTNFIVYLINDASPDNSLEICRKISQEDARFKVISLLKNSGPAHARNVGLGYADLKQGYIAFIDADDYIEPRYFEHLVNLLKDSDADFSWVSVNNTFEKEKLVFPEIDCDKEKTFSITGHDLLLREDLRLMYLMVWGKLFKSSLWEDVRFNEAYHYFEDGATTFKVIYKAGKVIVSDLKLYNYYYSENSATRSGINTTKLIDGLNTEIDKIDFYKEKNEKDLMDMAYIAYLNTILGILRQTDKRQYKNLRSKVWKLYRQSYKNVFDNKNISNTQKLKYCLYRINPDIQKLYLKLKFG</sequence>
<evidence type="ECO:0000313" key="4">
    <source>
        <dbReference type="EMBL" id="SES12403.1"/>
    </source>
</evidence>
<feature type="domain" description="Glycosyltransferase 2-like" evidence="3">
    <location>
        <begin position="7"/>
        <end position="134"/>
    </location>
</feature>
<organism evidence="4 5">
    <name type="scientific">Butyrivibrio fibrisolvens</name>
    <dbReference type="NCBI Taxonomy" id="831"/>
    <lineage>
        <taxon>Bacteria</taxon>
        <taxon>Bacillati</taxon>
        <taxon>Bacillota</taxon>
        <taxon>Clostridia</taxon>
        <taxon>Lachnospirales</taxon>
        <taxon>Lachnospiraceae</taxon>
        <taxon>Butyrivibrio</taxon>
    </lineage>
</organism>
<dbReference type="SUPFAM" id="SSF53448">
    <property type="entry name" value="Nucleotide-diphospho-sugar transferases"/>
    <property type="match status" value="1"/>
</dbReference>
<dbReference type="Proteomes" id="UP000182584">
    <property type="component" value="Unassembled WGS sequence"/>
</dbReference>
<dbReference type="CDD" id="cd00761">
    <property type="entry name" value="Glyco_tranf_GTA_type"/>
    <property type="match status" value="1"/>
</dbReference>
<dbReference type="GO" id="GO:0016757">
    <property type="term" value="F:glycosyltransferase activity"/>
    <property type="evidence" value="ECO:0007669"/>
    <property type="project" value="UniProtKB-KW"/>
</dbReference>
<keyword evidence="2 4" id="KW-0808">Transferase</keyword>
<dbReference type="InterPro" id="IPR029044">
    <property type="entry name" value="Nucleotide-diphossugar_trans"/>
</dbReference>
<gene>
    <name evidence="4" type="ORF">SAMN04487884_11984</name>
</gene>
<dbReference type="RefSeq" id="WP_074757232.1">
    <property type="nucleotide sequence ID" value="NZ_FOGJ01000019.1"/>
</dbReference>
<protein>
    <submittedName>
        <fullName evidence="4">Glycosyl transferase family 2</fullName>
    </submittedName>
</protein>
<proteinExistence type="predicted"/>
<evidence type="ECO:0000256" key="1">
    <source>
        <dbReference type="ARBA" id="ARBA00022676"/>
    </source>
</evidence>
<dbReference type="EMBL" id="FOGJ01000019">
    <property type="protein sequence ID" value="SES12403.1"/>
    <property type="molecule type" value="Genomic_DNA"/>
</dbReference>
<dbReference type="InterPro" id="IPR001173">
    <property type="entry name" value="Glyco_trans_2-like"/>
</dbReference>
<keyword evidence="1" id="KW-0328">Glycosyltransferase</keyword>
<dbReference type="Pfam" id="PF00535">
    <property type="entry name" value="Glycos_transf_2"/>
    <property type="match status" value="1"/>
</dbReference>
<dbReference type="AlphaFoldDB" id="A0A1H9UTQ0"/>
<evidence type="ECO:0000313" key="5">
    <source>
        <dbReference type="Proteomes" id="UP000182584"/>
    </source>
</evidence>
<dbReference type="PANTHER" id="PTHR22916">
    <property type="entry name" value="GLYCOSYLTRANSFERASE"/>
    <property type="match status" value="1"/>
</dbReference>
<dbReference type="OrthoDB" id="396512at2"/>
<dbReference type="Gene3D" id="3.90.550.10">
    <property type="entry name" value="Spore Coat Polysaccharide Biosynthesis Protein SpsA, Chain A"/>
    <property type="match status" value="1"/>
</dbReference>
<name>A0A1H9UTQ0_BUTFI</name>
<accession>A0A1H9UTQ0</accession>
<dbReference type="PANTHER" id="PTHR22916:SF51">
    <property type="entry name" value="GLYCOSYLTRANSFERASE EPSH-RELATED"/>
    <property type="match status" value="1"/>
</dbReference>